<dbReference type="InterPro" id="IPR011990">
    <property type="entry name" value="TPR-like_helical_dom_sf"/>
</dbReference>
<protein>
    <recommendedName>
        <fullName evidence="2 7">peptidylprolyl isomerase</fullName>
        <ecNumber evidence="2 7">5.2.1.8</ecNumber>
    </recommendedName>
</protein>
<dbReference type="InterPro" id="IPR046357">
    <property type="entry name" value="PPIase_dom_sf"/>
</dbReference>
<dbReference type="Pfam" id="PF13181">
    <property type="entry name" value="TPR_8"/>
    <property type="match status" value="1"/>
</dbReference>
<dbReference type="PROSITE" id="PS50059">
    <property type="entry name" value="FKBP_PPIASE"/>
    <property type="match status" value="3"/>
</dbReference>
<dbReference type="Gene3D" id="3.10.50.40">
    <property type="match status" value="3"/>
</dbReference>
<dbReference type="PANTHER" id="PTHR46512:SF9">
    <property type="entry name" value="PEPTIDYLPROLYL ISOMERASE"/>
    <property type="match status" value="1"/>
</dbReference>
<evidence type="ECO:0000256" key="8">
    <source>
        <dbReference type="PROSITE-ProRule" id="PRU00339"/>
    </source>
</evidence>
<dbReference type="InterPro" id="IPR019734">
    <property type="entry name" value="TPR_rpt"/>
</dbReference>
<dbReference type="InterPro" id="IPR050754">
    <property type="entry name" value="FKBP4/5/8-like"/>
</dbReference>
<dbReference type="PROSITE" id="PS50005">
    <property type="entry name" value="TPR"/>
    <property type="match status" value="1"/>
</dbReference>
<dbReference type="SMART" id="SM00028">
    <property type="entry name" value="TPR"/>
    <property type="match status" value="3"/>
</dbReference>
<evidence type="ECO:0000256" key="7">
    <source>
        <dbReference type="PROSITE-ProRule" id="PRU00277"/>
    </source>
</evidence>
<proteinExistence type="predicted"/>
<evidence type="ECO:0000256" key="9">
    <source>
        <dbReference type="SAM" id="MobiDB-lite"/>
    </source>
</evidence>
<accession>A0A8T0N9T0</accession>
<evidence type="ECO:0000256" key="1">
    <source>
        <dbReference type="ARBA" id="ARBA00000971"/>
    </source>
</evidence>
<feature type="domain" description="PPIase FKBP-type" evidence="10">
    <location>
        <begin position="71"/>
        <end position="159"/>
    </location>
</feature>
<dbReference type="Gene3D" id="1.25.40.10">
    <property type="entry name" value="Tetratricopeptide repeat domain"/>
    <property type="match status" value="1"/>
</dbReference>
<dbReference type="SUPFAM" id="SSF54534">
    <property type="entry name" value="FKBP-like"/>
    <property type="match status" value="3"/>
</dbReference>
<evidence type="ECO:0000256" key="6">
    <source>
        <dbReference type="ARBA" id="ARBA00023235"/>
    </source>
</evidence>
<reference evidence="11 12" key="1">
    <citation type="submission" date="2020-05" db="EMBL/GenBank/DDBJ databases">
        <title>WGS assembly of Panicum virgatum.</title>
        <authorList>
            <person name="Lovell J.T."/>
            <person name="Jenkins J."/>
            <person name="Shu S."/>
            <person name="Juenger T.E."/>
            <person name="Schmutz J."/>
        </authorList>
    </citation>
    <scope>NUCLEOTIDE SEQUENCE [LARGE SCALE GENOMIC DNA]</scope>
    <source>
        <strain evidence="12">cv. AP13</strain>
    </source>
</reference>
<feature type="compositionally biased region" description="Acidic residues" evidence="9">
    <location>
        <begin position="26"/>
        <end position="36"/>
    </location>
</feature>
<dbReference type="GO" id="GO:0003755">
    <property type="term" value="F:peptidyl-prolyl cis-trans isomerase activity"/>
    <property type="evidence" value="ECO:0007669"/>
    <property type="project" value="UniProtKB-KW"/>
</dbReference>
<keyword evidence="5 7" id="KW-0697">Rotamase</keyword>
<comment type="catalytic activity">
    <reaction evidence="1 7">
        <text>[protein]-peptidylproline (omega=180) = [protein]-peptidylproline (omega=0)</text>
        <dbReference type="Rhea" id="RHEA:16237"/>
        <dbReference type="Rhea" id="RHEA-COMP:10747"/>
        <dbReference type="Rhea" id="RHEA-COMP:10748"/>
        <dbReference type="ChEBI" id="CHEBI:83833"/>
        <dbReference type="ChEBI" id="CHEBI:83834"/>
        <dbReference type="EC" id="5.2.1.8"/>
    </reaction>
</comment>
<evidence type="ECO:0000256" key="2">
    <source>
        <dbReference type="ARBA" id="ARBA00013194"/>
    </source>
</evidence>
<dbReference type="PANTHER" id="PTHR46512">
    <property type="entry name" value="PEPTIDYLPROLYL ISOMERASE"/>
    <property type="match status" value="1"/>
</dbReference>
<dbReference type="AlphaFoldDB" id="A0A8T0N9T0"/>
<evidence type="ECO:0000256" key="3">
    <source>
        <dbReference type="ARBA" id="ARBA00022737"/>
    </source>
</evidence>
<dbReference type="EMBL" id="CM029053">
    <property type="protein sequence ID" value="KAG2546170.1"/>
    <property type="molecule type" value="Genomic_DNA"/>
</dbReference>
<dbReference type="SUPFAM" id="SSF48452">
    <property type="entry name" value="TPR-like"/>
    <property type="match status" value="1"/>
</dbReference>
<feature type="repeat" description="TPR" evidence="8">
    <location>
        <begin position="496"/>
        <end position="529"/>
    </location>
</feature>
<evidence type="ECO:0000313" key="11">
    <source>
        <dbReference type="EMBL" id="KAG2546170.1"/>
    </source>
</evidence>
<evidence type="ECO:0000313" key="12">
    <source>
        <dbReference type="Proteomes" id="UP000823388"/>
    </source>
</evidence>
<evidence type="ECO:0000256" key="4">
    <source>
        <dbReference type="ARBA" id="ARBA00022803"/>
    </source>
</evidence>
<dbReference type="FunFam" id="1.25.40.10:FF:000008">
    <property type="entry name" value="Peptidylprolyl isomerase"/>
    <property type="match status" value="1"/>
</dbReference>
<keyword evidence="6 7" id="KW-0413">Isomerase</keyword>
<organism evidence="11 12">
    <name type="scientific">Panicum virgatum</name>
    <name type="common">Blackwell switchgrass</name>
    <dbReference type="NCBI Taxonomy" id="38727"/>
    <lineage>
        <taxon>Eukaryota</taxon>
        <taxon>Viridiplantae</taxon>
        <taxon>Streptophyta</taxon>
        <taxon>Embryophyta</taxon>
        <taxon>Tracheophyta</taxon>
        <taxon>Spermatophyta</taxon>
        <taxon>Magnoliopsida</taxon>
        <taxon>Liliopsida</taxon>
        <taxon>Poales</taxon>
        <taxon>Poaceae</taxon>
        <taxon>PACMAD clade</taxon>
        <taxon>Panicoideae</taxon>
        <taxon>Panicodae</taxon>
        <taxon>Paniceae</taxon>
        <taxon>Panicinae</taxon>
        <taxon>Panicum</taxon>
        <taxon>Panicum sect. Hiantes</taxon>
    </lineage>
</organism>
<gene>
    <name evidence="11" type="ORF">PVAP13_9KG035378</name>
</gene>
<feature type="domain" description="PPIase FKBP-type" evidence="10">
    <location>
        <begin position="305"/>
        <end position="396"/>
    </location>
</feature>
<dbReference type="Proteomes" id="UP000823388">
    <property type="component" value="Chromosome 9K"/>
</dbReference>
<evidence type="ECO:0000256" key="5">
    <source>
        <dbReference type="ARBA" id="ARBA00023110"/>
    </source>
</evidence>
<comment type="caution">
    <text evidence="11">The sequence shown here is derived from an EMBL/GenBank/DDBJ whole genome shotgun (WGS) entry which is preliminary data.</text>
</comment>
<dbReference type="Pfam" id="PF00254">
    <property type="entry name" value="FKBP_C"/>
    <property type="match status" value="3"/>
</dbReference>
<dbReference type="EC" id="5.2.1.8" evidence="2 7"/>
<feature type="region of interest" description="Disordered" evidence="9">
    <location>
        <begin position="569"/>
        <end position="598"/>
    </location>
</feature>
<keyword evidence="4 8" id="KW-0802">TPR repeat</keyword>
<feature type="domain" description="PPIase FKBP-type" evidence="10">
    <location>
        <begin position="186"/>
        <end position="277"/>
    </location>
</feature>
<evidence type="ECO:0000259" key="10">
    <source>
        <dbReference type="PROSITE" id="PS50059"/>
    </source>
</evidence>
<sequence>MVRSSRITFSSAAAVAMAGAGGSSSSDDDEAGEEIESAPPLRVGEERAIGPWGIRKRLLRDGQGWATPVPPDEVSVHYVGTLPDGTLFASTRDGGGEESRTINLGSGDVVAGLERGICTMKKGEKALFMLPPLAYEDSGAPGVPIGSELHFEVELSSWLTVVDVCKNGGIIKKVLSTGVNRQTGELDEVTVKYKIKLLDESTVEESPEEGSTFFVNEGHVLPALPMVLKTMKEGERAVVMVQSQYAFGEQGRAAKNQFSAVPPNSAVNMDVELVSLKPVVDVSGDLKVMKKTLKSGDGLRTPHDGETVHIRYIGSLEDGTVFEKFGFDGEPFEFIIDEEQVTVGLDRAVATMVKGELTEVTVKFEYGFGSTEVQRQLITVPSCSTLIYEVELIDFTKEKESWEMSAHEKLEAAEKSKVAGNDLFKIRKFQRAAKKYSEALSYINEDGHVEDEVEKLVKTVRISCWLNHAACCLKLKDFAQAISLCSMVLEIESCNVKALYRRAQAYIELYDLELAKTDLRKALELDPNNKEVKLLQANLKKLQVESDKRDAELYANMFDRITEESDAVSKKRKVENVNHNEETKSSDAEEALEVVKGH</sequence>
<keyword evidence="3" id="KW-0677">Repeat</keyword>
<name>A0A8T0N9T0_PANVG</name>
<keyword evidence="12" id="KW-1185">Reference proteome</keyword>
<dbReference type="OrthoDB" id="638728at2759"/>
<feature type="region of interest" description="Disordered" evidence="9">
    <location>
        <begin position="19"/>
        <end position="44"/>
    </location>
</feature>
<dbReference type="InterPro" id="IPR001179">
    <property type="entry name" value="PPIase_FKBP_dom"/>
</dbReference>